<evidence type="ECO:0000256" key="1">
    <source>
        <dbReference type="SAM" id="MobiDB-lite"/>
    </source>
</evidence>
<feature type="region of interest" description="Disordered" evidence="1">
    <location>
        <begin position="1"/>
        <end position="20"/>
    </location>
</feature>
<dbReference type="Proteomes" id="UP000663864">
    <property type="component" value="Unassembled WGS sequence"/>
</dbReference>
<sequence>MSDSNFRRPRPQTSYYSNNYRSSRGSHFHWNPHFRHEENNEMEQESNQNLHATYQQSSLSSLPIASYQQHMFTSQEQFSSEHMKKSNEHQKNIRPFHHIENHLPYRMWSNTTDQEYFRRYHQQYFKFHLICYNILSQTLLEDNKFLYVNCLRNNLKWYRRKDRLLRELLRQDADILCLQEMENYHYEHDIRPNLMQNGYDSIYLKRTGDKSDGCCIFYKINRLKLIESKAVSFYQKDIRVLDRDNCGLIALFQPISSKVSSDDIFCVATTHLLFSPKRGDIKLAQIQYFLAEIDRLATKDSYTNSYYPIILCGDFNSHPQSPLIQFLLNQYIKYDSYRCIEISGQTENSIIKNCFSYQLPSNELLPSSFVTSDCRLAISNNESNFQTHINQHSSAILTHNKKFQSVYDLNNSLDITTNSGDESKLVDYIFYTQQENDPYKLNLLSRFDLYKQNQMIDIHIPNHQFASDHFLLAAKFALKLTMTNKQ</sequence>
<comment type="caution">
    <text evidence="3">The sequence shown here is derived from an EMBL/GenBank/DDBJ whole genome shotgun (WGS) entry which is preliminary data.</text>
</comment>
<protein>
    <recommendedName>
        <fullName evidence="2">Endonuclease/exonuclease/phosphatase domain-containing protein</fullName>
    </recommendedName>
</protein>
<dbReference type="EMBL" id="CAJOBD010001781">
    <property type="protein sequence ID" value="CAF3831304.1"/>
    <property type="molecule type" value="Genomic_DNA"/>
</dbReference>
<dbReference type="PANTHER" id="PTHR12121:SF34">
    <property type="entry name" value="PROTEIN ANGEL"/>
    <property type="match status" value="1"/>
</dbReference>
<dbReference type="SUPFAM" id="SSF56219">
    <property type="entry name" value="DNase I-like"/>
    <property type="match status" value="1"/>
</dbReference>
<reference evidence="3" key="1">
    <citation type="submission" date="2021-02" db="EMBL/GenBank/DDBJ databases">
        <authorList>
            <person name="Nowell W R."/>
        </authorList>
    </citation>
    <scope>NUCLEOTIDE SEQUENCE</scope>
</reference>
<dbReference type="InterPro" id="IPR050410">
    <property type="entry name" value="CCR4/nocturin_mRNA_transcr"/>
</dbReference>
<dbReference type="EMBL" id="CAJNOT010001579">
    <property type="protein sequence ID" value="CAF1220845.1"/>
    <property type="molecule type" value="Genomic_DNA"/>
</dbReference>
<evidence type="ECO:0000313" key="3">
    <source>
        <dbReference type="EMBL" id="CAF1220845.1"/>
    </source>
</evidence>
<dbReference type="InterPro" id="IPR036691">
    <property type="entry name" value="Endo/exonu/phosph_ase_sf"/>
</dbReference>
<dbReference type="Proteomes" id="UP000663836">
    <property type="component" value="Unassembled WGS sequence"/>
</dbReference>
<dbReference type="AlphaFoldDB" id="A0A814XUL5"/>
<dbReference type="Gene3D" id="3.60.10.10">
    <property type="entry name" value="Endonuclease/exonuclease/phosphatase"/>
    <property type="match status" value="1"/>
</dbReference>
<accession>A0A814XUL5</accession>
<evidence type="ECO:0000259" key="2">
    <source>
        <dbReference type="Pfam" id="PF03372"/>
    </source>
</evidence>
<proteinExistence type="predicted"/>
<dbReference type="InterPro" id="IPR005135">
    <property type="entry name" value="Endo/exonuclease/phosphatase"/>
</dbReference>
<dbReference type="GO" id="GO:0000175">
    <property type="term" value="F:3'-5'-RNA exonuclease activity"/>
    <property type="evidence" value="ECO:0007669"/>
    <property type="project" value="TreeGrafter"/>
</dbReference>
<organism evidence="3 5">
    <name type="scientific">Rotaria sordida</name>
    <dbReference type="NCBI Taxonomy" id="392033"/>
    <lineage>
        <taxon>Eukaryota</taxon>
        <taxon>Metazoa</taxon>
        <taxon>Spiralia</taxon>
        <taxon>Gnathifera</taxon>
        <taxon>Rotifera</taxon>
        <taxon>Eurotatoria</taxon>
        <taxon>Bdelloidea</taxon>
        <taxon>Philodinida</taxon>
        <taxon>Philodinidae</taxon>
        <taxon>Rotaria</taxon>
    </lineage>
</organism>
<evidence type="ECO:0000313" key="5">
    <source>
        <dbReference type="Proteomes" id="UP000663864"/>
    </source>
</evidence>
<name>A0A814XUL5_9BILA</name>
<feature type="domain" description="Endonuclease/exonuclease/phosphatase" evidence="2">
    <location>
        <begin position="132"/>
        <end position="433"/>
    </location>
</feature>
<gene>
    <name evidence="4" type="ORF">JBS370_LOCUS17073</name>
    <name evidence="3" type="ORF">ZHD862_LOCUS23861</name>
</gene>
<evidence type="ECO:0000313" key="4">
    <source>
        <dbReference type="EMBL" id="CAF3831304.1"/>
    </source>
</evidence>
<dbReference type="PANTHER" id="PTHR12121">
    <property type="entry name" value="CARBON CATABOLITE REPRESSOR PROTEIN 4"/>
    <property type="match status" value="1"/>
</dbReference>
<dbReference type="Pfam" id="PF03372">
    <property type="entry name" value="Exo_endo_phos"/>
    <property type="match status" value="1"/>
</dbReference>